<name>A0ABS4U1S9_9PSEU</name>
<sequence length="96" mass="10488">MYADEALTDEADLTVDLDTDDLMLTSLDPEFHHLISDPTLSAELAALRQPRPEPTTALLDGSARARRDRRVARRAMGNAVRVLHTESSVTTDGEAA</sequence>
<evidence type="ECO:0000313" key="2">
    <source>
        <dbReference type="Proteomes" id="UP001519332"/>
    </source>
</evidence>
<organism evidence="1 2">
    <name type="scientific">Kibdelosporangium banguiense</name>
    <dbReference type="NCBI Taxonomy" id="1365924"/>
    <lineage>
        <taxon>Bacteria</taxon>
        <taxon>Bacillati</taxon>
        <taxon>Actinomycetota</taxon>
        <taxon>Actinomycetes</taxon>
        <taxon>Pseudonocardiales</taxon>
        <taxon>Pseudonocardiaceae</taxon>
        <taxon>Kibdelosporangium</taxon>
    </lineage>
</organism>
<dbReference type="Proteomes" id="UP001519332">
    <property type="component" value="Unassembled WGS sequence"/>
</dbReference>
<dbReference type="RefSeq" id="WP_209647218.1">
    <property type="nucleotide sequence ID" value="NZ_JAGINW010000001.1"/>
</dbReference>
<dbReference type="EMBL" id="JAGINW010000001">
    <property type="protein sequence ID" value="MBP2330614.1"/>
    <property type="molecule type" value="Genomic_DNA"/>
</dbReference>
<comment type="caution">
    <text evidence="1">The sequence shown here is derived from an EMBL/GenBank/DDBJ whole genome shotgun (WGS) entry which is preliminary data.</text>
</comment>
<gene>
    <name evidence="1" type="ORF">JOF56_010999</name>
</gene>
<keyword evidence="2" id="KW-1185">Reference proteome</keyword>
<proteinExistence type="predicted"/>
<reference evidence="1 2" key="1">
    <citation type="submission" date="2021-03" db="EMBL/GenBank/DDBJ databases">
        <title>Sequencing the genomes of 1000 actinobacteria strains.</title>
        <authorList>
            <person name="Klenk H.-P."/>
        </authorList>
    </citation>
    <scope>NUCLEOTIDE SEQUENCE [LARGE SCALE GENOMIC DNA]</scope>
    <source>
        <strain evidence="1 2">DSM 46670</strain>
    </source>
</reference>
<accession>A0ABS4U1S9</accession>
<evidence type="ECO:0000313" key="1">
    <source>
        <dbReference type="EMBL" id="MBP2330614.1"/>
    </source>
</evidence>
<protein>
    <submittedName>
        <fullName evidence="1">Uncharacterized protein</fullName>
    </submittedName>
</protein>